<feature type="non-terminal residue" evidence="1">
    <location>
        <position position="1"/>
    </location>
</feature>
<protein>
    <submittedName>
        <fullName evidence="1">Uncharacterized protein</fullName>
    </submittedName>
</protein>
<reference evidence="1" key="1">
    <citation type="submission" date="2021-02" db="EMBL/GenBank/DDBJ databases">
        <authorList>
            <person name="Dougan E. K."/>
            <person name="Rhodes N."/>
            <person name="Thang M."/>
            <person name="Chan C."/>
        </authorList>
    </citation>
    <scope>NUCLEOTIDE SEQUENCE</scope>
</reference>
<gene>
    <name evidence="1" type="ORF">SPIL2461_LOCUS15399</name>
</gene>
<accession>A0A812UNQ8</accession>
<proteinExistence type="predicted"/>
<dbReference type="EMBL" id="CAJNIZ010037569">
    <property type="protein sequence ID" value="CAE7572014.1"/>
    <property type="molecule type" value="Genomic_DNA"/>
</dbReference>
<organism evidence="1 2">
    <name type="scientific">Symbiodinium pilosum</name>
    <name type="common">Dinoflagellate</name>
    <dbReference type="NCBI Taxonomy" id="2952"/>
    <lineage>
        <taxon>Eukaryota</taxon>
        <taxon>Sar</taxon>
        <taxon>Alveolata</taxon>
        <taxon>Dinophyceae</taxon>
        <taxon>Suessiales</taxon>
        <taxon>Symbiodiniaceae</taxon>
        <taxon>Symbiodinium</taxon>
    </lineage>
</organism>
<dbReference type="AlphaFoldDB" id="A0A812UNQ8"/>
<evidence type="ECO:0000313" key="2">
    <source>
        <dbReference type="Proteomes" id="UP000649617"/>
    </source>
</evidence>
<evidence type="ECO:0000313" key="1">
    <source>
        <dbReference type="EMBL" id="CAE7572014.1"/>
    </source>
</evidence>
<dbReference type="Proteomes" id="UP000649617">
    <property type="component" value="Unassembled WGS sequence"/>
</dbReference>
<comment type="caution">
    <text evidence="1">The sequence shown here is derived from an EMBL/GenBank/DDBJ whole genome shotgun (WGS) entry which is preliminary data.</text>
</comment>
<keyword evidence="2" id="KW-1185">Reference proteome</keyword>
<name>A0A812UNQ8_SYMPI</name>
<sequence>AWVKPVDGNASTVKEIRKLRKRLPRKLVDLIHEFARDPRFQEDASNEPGCIEEVNGDGSFTITEISQPSVPGEAQAGGSCYPVVARYKNGLRRTINLAWGSSIYVCSTGQAFEDVDTAMRCQNDYVKGVPLHELERRYPRELIPV</sequence>